<evidence type="ECO:0000313" key="2">
    <source>
        <dbReference type="EMBL" id="OGG84488.1"/>
    </source>
</evidence>
<gene>
    <name evidence="2" type="ORF">A3G90_00120</name>
</gene>
<accession>A0A1F6FF52</accession>
<dbReference type="Proteomes" id="UP000177325">
    <property type="component" value="Unassembled WGS sequence"/>
</dbReference>
<reference evidence="2 3" key="1">
    <citation type="journal article" date="2016" name="Nat. Commun.">
        <title>Thousands of microbial genomes shed light on interconnected biogeochemical processes in an aquifer system.</title>
        <authorList>
            <person name="Anantharaman K."/>
            <person name="Brown C.T."/>
            <person name="Hug L.A."/>
            <person name="Sharon I."/>
            <person name="Castelle C.J."/>
            <person name="Probst A.J."/>
            <person name="Thomas B.C."/>
            <person name="Singh A."/>
            <person name="Wilkins M.J."/>
            <person name="Karaoz U."/>
            <person name="Brodie E.L."/>
            <person name="Williams K.H."/>
            <person name="Hubbard S.S."/>
            <person name="Banfield J.F."/>
        </authorList>
    </citation>
    <scope>NUCLEOTIDE SEQUENCE [LARGE SCALE GENOMIC DNA]</scope>
</reference>
<feature type="chain" id="PRO_5009524330" evidence="1">
    <location>
        <begin position="26"/>
        <end position="176"/>
    </location>
</feature>
<dbReference type="EMBL" id="MFMM01000001">
    <property type="protein sequence ID" value="OGG84488.1"/>
    <property type="molecule type" value="Genomic_DNA"/>
</dbReference>
<organism evidence="2 3">
    <name type="scientific">Candidatus Kaiserbacteria bacterium RIFCSPLOWO2_12_FULL_45_26</name>
    <dbReference type="NCBI Taxonomy" id="1798525"/>
    <lineage>
        <taxon>Bacteria</taxon>
        <taxon>Candidatus Kaiseribacteriota</taxon>
    </lineage>
</organism>
<name>A0A1F6FF52_9BACT</name>
<evidence type="ECO:0000313" key="3">
    <source>
        <dbReference type="Proteomes" id="UP000177325"/>
    </source>
</evidence>
<sequence length="176" mass="18839">MLNIKSVIIASVAVLVGVLPGSASAYFTTSQNAVALSQNVFLYTVSYDFGLKKYDLEMPMLALPQSALTDDSFAVGYKTVDSEDEIAKVGKSMGIVLSDAKLINGVYMVPKGTAASFTLVMLVQATDAELANYSAEQNLAMQVTSLPFVMKGDGITIKASLNPSELKYYKTPELDI</sequence>
<feature type="signal peptide" evidence="1">
    <location>
        <begin position="1"/>
        <end position="25"/>
    </location>
</feature>
<comment type="caution">
    <text evidence="2">The sequence shown here is derived from an EMBL/GenBank/DDBJ whole genome shotgun (WGS) entry which is preliminary data.</text>
</comment>
<keyword evidence="1" id="KW-0732">Signal</keyword>
<proteinExistence type="predicted"/>
<dbReference type="AlphaFoldDB" id="A0A1F6FF52"/>
<dbReference type="STRING" id="1798525.A3G90_00120"/>
<protein>
    <submittedName>
        <fullName evidence="2">Uncharacterized protein</fullName>
    </submittedName>
</protein>
<evidence type="ECO:0000256" key="1">
    <source>
        <dbReference type="SAM" id="SignalP"/>
    </source>
</evidence>